<dbReference type="GO" id="GO:0004795">
    <property type="term" value="F:threonine synthase activity"/>
    <property type="evidence" value="ECO:0007669"/>
    <property type="project" value="UniProtKB-UniRule"/>
</dbReference>
<dbReference type="InterPro" id="IPR036052">
    <property type="entry name" value="TrpB-like_PALP_sf"/>
</dbReference>
<reference evidence="17 18" key="1">
    <citation type="submission" date="2018-08" db="EMBL/GenBank/DDBJ databases">
        <title>Bacillus jemisoniae sp. nov., Bacillus chryseoplanitiae sp. nov., Bacillus resnikiae sp. nov., and Bacillus frankliniae sp. nov., isolated from Viking spacecraft and associated surfaces.</title>
        <authorList>
            <person name="Seuylemezian A."/>
            <person name="Vaishampayan P."/>
        </authorList>
    </citation>
    <scope>NUCLEOTIDE SEQUENCE [LARGE SCALE GENOMIC DNA]</scope>
    <source>
        <strain evidence="17 18">JJ-247</strain>
    </source>
</reference>
<feature type="binding site" evidence="14">
    <location>
        <position position="315"/>
    </location>
    <ligand>
        <name>pyridoxal 5'-phosphate</name>
        <dbReference type="ChEBI" id="CHEBI:597326"/>
    </ligand>
</feature>
<evidence type="ECO:0000259" key="16">
    <source>
        <dbReference type="Pfam" id="PF00291"/>
    </source>
</evidence>
<dbReference type="GO" id="GO:0030170">
    <property type="term" value="F:pyridoxal phosphate binding"/>
    <property type="evidence" value="ECO:0007669"/>
    <property type="project" value="InterPro"/>
</dbReference>
<dbReference type="GO" id="GO:0009088">
    <property type="term" value="P:threonine biosynthetic process"/>
    <property type="evidence" value="ECO:0007669"/>
    <property type="project" value="UniProtKB-UniRule"/>
</dbReference>
<feature type="modified residue" description="N6-(pyridoxal phosphate)lysine" evidence="15">
    <location>
        <position position="60"/>
    </location>
</feature>
<comment type="similarity">
    <text evidence="4 13">Belongs to the threonine synthase family.</text>
</comment>
<evidence type="ECO:0000256" key="2">
    <source>
        <dbReference type="ARBA" id="ARBA00003648"/>
    </source>
</evidence>
<dbReference type="OrthoDB" id="9778118at2"/>
<dbReference type="PIRSF" id="PIRSF038945">
    <property type="entry name" value="Thr_synthase"/>
    <property type="match status" value="1"/>
</dbReference>
<evidence type="ECO:0000256" key="10">
    <source>
        <dbReference type="ARBA" id="ARBA00023239"/>
    </source>
</evidence>
<evidence type="ECO:0000256" key="9">
    <source>
        <dbReference type="ARBA" id="ARBA00022898"/>
    </source>
</evidence>
<comment type="catalytic activity">
    <reaction evidence="11 13">
        <text>O-phospho-L-homoserine + H2O = L-threonine + phosphate</text>
        <dbReference type="Rhea" id="RHEA:10840"/>
        <dbReference type="ChEBI" id="CHEBI:15377"/>
        <dbReference type="ChEBI" id="CHEBI:43474"/>
        <dbReference type="ChEBI" id="CHEBI:57590"/>
        <dbReference type="ChEBI" id="CHEBI:57926"/>
        <dbReference type="EC" id="4.2.3.1"/>
    </reaction>
</comment>
<dbReference type="InterPro" id="IPR050214">
    <property type="entry name" value="Cys_Synth/Cystath_Beta-Synth"/>
</dbReference>
<evidence type="ECO:0000256" key="11">
    <source>
        <dbReference type="ARBA" id="ARBA00049144"/>
    </source>
</evidence>
<comment type="cofactor">
    <cofactor evidence="1 13 14">
        <name>pyridoxal 5'-phosphate</name>
        <dbReference type="ChEBI" id="CHEBI:597326"/>
    </cofactor>
</comment>
<dbReference type="SUPFAM" id="SSF53686">
    <property type="entry name" value="Tryptophan synthase beta subunit-like PLP-dependent enzymes"/>
    <property type="match status" value="1"/>
</dbReference>
<gene>
    <name evidence="17" type="ORF">D1970_01175</name>
</gene>
<dbReference type="AlphaFoldDB" id="A0A398BFS5"/>
<protein>
    <recommendedName>
        <fullName evidence="6 12">Threonine synthase</fullName>
        <ecNumber evidence="5 12">4.2.3.1</ecNumber>
    </recommendedName>
</protein>
<keyword evidence="9 13" id="KW-0663">Pyridoxal phosphate</keyword>
<evidence type="ECO:0000256" key="5">
    <source>
        <dbReference type="ARBA" id="ARBA00013028"/>
    </source>
</evidence>
<keyword evidence="7 13" id="KW-0028">Amino-acid biosynthesis</keyword>
<proteinExistence type="inferred from homology"/>
<name>A0A398BFS5_9BACI</name>
<sequence>MSWKGLIHEYRDYLPVTGQTPQLTLHEGNTPLIRLDKISDQWGIDLYVKMEGTNPTGSFKDRGMVMAVAKAKEAGSSTVICASTGNTSAAAAAYAARAGMRSIIVIPEGKIAMGKLAQAVMYGAEIISIKGNFDRALKMVRSISETEPVTLVNSVNPYRLEGQKTAAFEICDALGGAPDILAIPVGNAGNISAYWKGFKEYNTAKNTGLPKMFGFEAEGAAAIVHNQVFEEPETIATAIRIGNPASWDLAVNAREESGGLIDEVSDSEILDAYRKLAATEGIFAEPASCASLAGLYKMLIRGLVPHRSRVVAVLTGNGLKDPSTAIDCHDITPVSLPDDEEEVCAYIRGVVRQ</sequence>
<keyword evidence="8 13" id="KW-0791">Threonine biosynthesis</keyword>
<dbReference type="Proteomes" id="UP000265816">
    <property type="component" value="Unassembled WGS sequence"/>
</dbReference>
<dbReference type="InterPro" id="IPR026260">
    <property type="entry name" value="Thr_Synthase_bac/arc"/>
</dbReference>
<evidence type="ECO:0000256" key="1">
    <source>
        <dbReference type="ARBA" id="ARBA00001933"/>
    </source>
</evidence>
<feature type="binding site" evidence="14">
    <location>
        <position position="86"/>
    </location>
    <ligand>
        <name>pyridoxal 5'-phosphate</name>
        <dbReference type="ChEBI" id="CHEBI:597326"/>
    </ligand>
</feature>
<feature type="domain" description="Tryptophan synthase beta chain-like PALP" evidence="16">
    <location>
        <begin position="24"/>
        <end position="316"/>
    </location>
</feature>
<dbReference type="InterPro" id="IPR001926">
    <property type="entry name" value="TrpB-like_PALP"/>
</dbReference>
<evidence type="ECO:0000256" key="14">
    <source>
        <dbReference type="PIRSR" id="PIRSR038945-1"/>
    </source>
</evidence>
<dbReference type="Gene3D" id="3.40.50.1100">
    <property type="match status" value="2"/>
</dbReference>
<evidence type="ECO:0000256" key="12">
    <source>
        <dbReference type="NCBIfam" id="TIGR00260"/>
    </source>
</evidence>
<organism evidence="17 18">
    <name type="scientific">Mesobacillus zeae</name>
    <dbReference type="NCBI Taxonomy" id="1917180"/>
    <lineage>
        <taxon>Bacteria</taxon>
        <taxon>Bacillati</taxon>
        <taxon>Bacillota</taxon>
        <taxon>Bacilli</taxon>
        <taxon>Bacillales</taxon>
        <taxon>Bacillaceae</taxon>
        <taxon>Mesobacillus</taxon>
    </lineage>
</organism>
<dbReference type="PANTHER" id="PTHR10314">
    <property type="entry name" value="CYSTATHIONINE BETA-SYNTHASE"/>
    <property type="match status" value="1"/>
</dbReference>
<dbReference type="FunFam" id="3.40.50.1100:FF:000014">
    <property type="entry name" value="Threonine synthase"/>
    <property type="match status" value="1"/>
</dbReference>
<keyword evidence="10 13" id="KW-0456">Lyase</keyword>
<dbReference type="CDD" id="cd01563">
    <property type="entry name" value="Thr-synth_1"/>
    <property type="match status" value="1"/>
</dbReference>
<comment type="caution">
    <text evidence="17">The sequence shown here is derived from an EMBL/GenBank/DDBJ whole genome shotgun (WGS) entry which is preliminary data.</text>
</comment>
<comment type="pathway">
    <text evidence="3 13">Amino-acid biosynthesis; L-threonine biosynthesis; L-threonine from L-aspartate: step 5/5.</text>
</comment>
<dbReference type="EC" id="4.2.3.1" evidence="5 12"/>
<dbReference type="UniPathway" id="UPA00050">
    <property type="reaction ID" value="UER00065"/>
</dbReference>
<dbReference type="InterPro" id="IPR004450">
    <property type="entry name" value="Thr_synthase-like"/>
</dbReference>
<evidence type="ECO:0000256" key="15">
    <source>
        <dbReference type="PIRSR" id="PIRSR038945-2"/>
    </source>
</evidence>
<evidence type="ECO:0000313" key="17">
    <source>
        <dbReference type="EMBL" id="RID88882.1"/>
    </source>
</evidence>
<evidence type="ECO:0000256" key="8">
    <source>
        <dbReference type="ARBA" id="ARBA00022697"/>
    </source>
</evidence>
<evidence type="ECO:0000256" key="6">
    <source>
        <dbReference type="ARBA" id="ARBA00018679"/>
    </source>
</evidence>
<dbReference type="InterPro" id="IPR000634">
    <property type="entry name" value="Ser/Thr_deHydtase_PyrdxlP-BS"/>
</dbReference>
<evidence type="ECO:0000256" key="4">
    <source>
        <dbReference type="ARBA" id="ARBA00005517"/>
    </source>
</evidence>
<accession>A0A398BFS5</accession>
<dbReference type="PROSITE" id="PS00165">
    <property type="entry name" value="DEHYDRATASE_SER_THR"/>
    <property type="match status" value="1"/>
</dbReference>
<dbReference type="RefSeq" id="WP_119111045.1">
    <property type="nucleotide sequence ID" value="NZ_CBCSEO010000004.1"/>
</dbReference>
<keyword evidence="18" id="KW-1185">Reference proteome</keyword>
<dbReference type="Pfam" id="PF00291">
    <property type="entry name" value="PALP"/>
    <property type="match status" value="1"/>
</dbReference>
<comment type="function">
    <text evidence="2 13">Catalyzes the gamma-elimination of phosphate from L-phosphohomoserine and the beta-addition of water to produce L-threonine.</text>
</comment>
<evidence type="ECO:0000256" key="3">
    <source>
        <dbReference type="ARBA" id="ARBA00004979"/>
    </source>
</evidence>
<evidence type="ECO:0000313" key="18">
    <source>
        <dbReference type="Proteomes" id="UP000265816"/>
    </source>
</evidence>
<evidence type="ECO:0000256" key="13">
    <source>
        <dbReference type="PIRNR" id="PIRNR038945"/>
    </source>
</evidence>
<dbReference type="NCBIfam" id="TIGR00260">
    <property type="entry name" value="thrC"/>
    <property type="match status" value="1"/>
</dbReference>
<feature type="binding site" evidence="14">
    <location>
        <begin position="186"/>
        <end position="190"/>
    </location>
    <ligand>
        <name>pyridoxal 5'-phosphate</name>
        <dbReference type="ChEBI" id="CHEBI:597326"/>
    </ligand>
</feature>
<evidence type="ECO:0000256" key="7">
    <source>
        <dbReference type="ARBA" id="ARBA00022605"/>
    </source>
</evidence>
<dbReference type="EMBL" id="QWVT01000002">
    <property type="protein sequence ID" value="RID88882.1"/>
    <property type="molecule type" value="Genomic_DNA"/>
</dbReference>